<dbReference type="InterPro" id="IPR056693">
    <property type="entry name" value="DUF7791"/>
</dbReference>
<feature type="region of interest" description="Disordered" evidence="2">
    <location>
        <begin position="269"/>
        <end position="323"/>
    </location>
</feature>
<feature type="domain" description="Nephrocystin 3-like N-terminal" evidence="3">
    <location>
        <begin position="333"/>
        <end position="508"/>
    </location>
</feature>
<evidence type="ECO:0000259" key="4">
    <source>
        <dbReference type="Pfam" id="PF25053"/>
    </source>
</evidence>
<evidence type="ECO:0000256" key="2">
    <source>
        <dbReference type="SAM" id="MobiDB-lite"/>
    </source>
</evidence>
<dbReference type="Proteomes" id="UP000813385">
    <property type="component" value="Unassembled WGS sequence"/>
</dbReference>
<comment type="caution">
    <text evidence="5">The sequence shown here is derived from an EMBL/GenBank/DDBJ whole genome shotgun (WGS) entry which is preliminary data.</text>
</comment>
<keyword evidence="6" id="KW-1185">Reference proteome</keyword>
<feature type="domain" description="DUF7791" evidence="4">
    <location>
        <begin position="635"/>
        <end position="746"/>
    </location>
</feature>
<evidence type="ECO:0000313" key="6">
    <source>
        <dbReference type="Proteomes" id="UP000813385"/>
    </source>
</evidence>
<sequence length="1043" mass="118435">MDPVSAAGFASSIITFIDFSFKLVQGSAALYQSATGTSAENAAIGTIVDDLRNVTDAIAQPPTPETDSQHWRDLRKLAADCNGVSKELADILETLKRKEGNKAWRSLEAAWKSMRKSKEIAAIEERLKTYRVQLLLRTNLILSDNQTSIQKQLDELAKGDAAHFDKTIRELTDVRHEIRNLEAKLLAEAGQSMQVSCGADHDTSVLASLRGELEVVIRSLEAVPQRTPADLLVLNRLHFGTLYSRFDSIHDAEFGTFRWFLKDEPSDIESVDQDHDNAGSSPDVTNNIDNEDIDKGKISDENNNEDGEGDGDAKEDKDKVPDHDASIRAEARRSFQEWLASGSGAFHICGKPGSGKSTLMKLFAQDPGLKIKLHRWAGDKKLVFASFFFWISGDDQQCSLEGLYRSLLFEALKMCPDLAKAAFPDFWRAVQVSYAERAAWNQAPFRLPELRQAMKNLVQTPGHQRHRFCFFIDGLDEFEGDSNDHWELAQLLRQWTESQDVKLCVSSRPHHEFLHVFEAKQRLHLHELTKDDIRCFVSGKLSKEHTDHVDPAFLGETIARIIYNATGVFLWVRLVVRSLVEGIRRHDSRRTLEQRINHMPGDLQALFRELFDGITPEDRQISDQMLLLAAKCSYLAVDRLSWLEDLADPIFPFEPEFPRLSEEQRSQRRKVMKSRIKNLSGGLLETHEEIVQGYIRGPSANFFHRTARDFVLQPDMTATMMHRLGDHFDIESAHERLCLADFRSTEHAFRRSVQLVDIFEGRMASPHVLTTLAKELDEESTEQQGISQCRGASYDNRFGSMMFRGSPSSVSTFSFLHMLAFYQQRDYVLDALRKTTCVNPQQNGFCLLLSAYLGPRRQNRTSDPSLLVGDLIAVGETLDHPVYGSFHDSDVQLPAWIAYLHSLGSSWLRDSSCVPWTDFEIMLGILPTLDIFWEVSLRPPENLRATFPLDQPTTSITLEEMIVWSKPPNMDVLLRELVRRRSGNERSLYHMVASWLSPARTVDSEPANYRAEMPSKSDSYIVGIRVGDQSWHFSRPSIHFSVF</sequence>
<dbReference type="AlphaFoldDB" id="A0A8K0TK65"/>
<name>A0A8K0TK65_9PEZI</name>
<dbReference type="PANTHER" id="PTHR10039">
    <property type="entry name" value="AMELOGENIN"/>
    <property type="match status" value="1"/>
</dbReference>
<keyword evidence="1" id="KW-0677">Repeat</keyword>
<dbReference type="OrthoDB" id="443402at2759"/>
<protein>
    <recommendedName>
        <fullName evidence="7">NACHT domain-containing protein</fullName>
    </recommendedName>
</protein>
<proteinExistence type="predicted"/>
<evidence type="ECO:0000313" key="5">
    <source>
        <dbReference type="EMBL" id="KAH7367076.1"/>
    </source>
</evidence>
<dbReference type="Pfam" id="PF24883">
    <property type="entry name" value="NPHP3_N"/>
    <property type="match status" value="1"/>
</dbReference>
<dbReference type="PANTHER" id="PTHR10039:SF5">
    <property type="entry name" value="NACHT DOMAIN-CONTAINING PROTEIN"/>
    <property type="match status" value="1"/>
</dbReference>
<feature type="compositionally biased region" description="Polar residues" evidence="2">
    <location>
        <begin position="278"/>
        <end position="288"/>
    </location>
</feature>
<evidence type="ECO:0000259" key="3">
    <source>
        <dbReference type="Pfam" id="PF24883"/>
    </source>
</evidence>
<feature type="compositionally biased region" description="Basic and acidic residues" evidence="2">
    <location>
        <begin position="311"/>
        <end position="323"/>
    </location>
</feature>
<dbReference type="Gene3D" id="3.40.50.300">
    <property type="entry name" value="P-loop containing nucleotide triphosphate hydrolases"/>
    <property type="match status" value="1"/>
</dbReference>
<reference evidence="5" key="1">
    <citation type="journal article" date="2021" name="Nat. Commun.">
        <title>Genetic determinants of endophytism in the Arabidopsis root mycobiome.</title>
        <authorList>
            <person name="Mesny F."/>
            <person name="Miyauchi S."/>
            <person name="Thiergart T."/>
            <person name="Pickel B."/>
            <person name="Atanasova L."/>
            <person name="Karlsson M."/>
            <person name="Huettel B."/>
            <person name="Barry K.W."/>
            <person name="Haridas S."/>
            <person name="Chen C."/>
            <person name="Bauer D."/>
            <person name="Andreopoulos W."/>
            <person name="Pangilinan J."/>
            <person name="LaButti K."/>
            <person name="Riley R."/>
            <person name="Lipzen A."/>
            <person name="Clum A."/>
            <person name="Drula E."/>
            <person name="Henrissat B."/>
            <person name="Kohler A."/>
            <person name="Grigoriev I.V."/>
            <person name="Martin F.M."/>
            <person name="Hacquard S."/>
        </authorList>
    </citation>
    <scope>NUCLEOTIDE SEQUENCE</scope>
    <source>
        <strain evidence="5">MPI-CAGE-AT-0016</strain>
    </source>
</reference>
<organism evidence="5 6">
    <name type="scientific">Plectosphaerella cucumerina</name>
    <dbReference type="NCBI Taxonomy" id="40658"/>
    <lineage>
        <taxon>Eukaryota</taxon>
        <taxon>Fungi</taxon>
        <taxon>Dikarya</taxon>
        <taxon>Ascomycota</taxon>
        <taxon>Pezizomycotina</taxon>
        <taxon>Sordariomycetes</taxon>
        <taxon>Hypocreomycetidae</taxon>
        <taxon>Glomerellales</taxon>
        <taxon>Plectosphaerellaceae</taxon>
        <taxon>Plectosphaerella</taxon>
    </lineage>
</organism>
<dbReference type="EMBL" id="JAGPXD010000002">
    <property type="protein sequence ID" value="KAH7367076.1"/>
    <property type="molecule type" value="Genomic_DNA"/>
</dbReference>
<dbReference type="InterPro" id="IPR027417">
    <property type="entry name" value="P-loop_NTPase"/>
</dbReference>
<gene>
    <name evidence="5" type="ORF">B0T11DRAFT_50133</name>
</gene>
<accession>A0A8K0TK65</accession>
<dbReference type="SUPFAM" id="SSF52540">
    <property type="entry name" value="P-loop containing nucleoside triphosphate hydrolases"/>
    <property type="match status" value="1"/>
</dbReference>
<dbReference type="InterPro" id="IPR056884">
    <property type="entry name" value="NPHP3-like_N"/>
</dbReference>
<evidence type="ECO:0008006" key="7">
    <source>
        <dbReference type="Google" id="ProtNLM"/>
    </source>
</evidence>
<dbReference type="Pfam" id="PF25053">
    <property type="entry name" value="DUF7791"/>
    <property type="match status" value="1"/>
</dbReference>
<evidence type="ECO:0000256" key="1">
    <source>
        <dbReference type="ARBA" id="ARBA00022737"/>
    </source>
</evidence>